<keyword evidence="7" id="KW-0540">Nuclease</keyword>
<keyword evidence="8" id="KW-1185">Reference proteome</keyword>
<feature type="region of interest" description="Disordered" evidence="5">
    <location>
        <begin position="255"/>
        <end position="286"/>
    </location>
</feature>
<dbReference type="PANTHER" id="PTHR32114:SF2">
    <property type="entry name" value="ABC TRANSPORTER ABCH.3"/>
    <property type="match status" value="1"/>
</dbReference>
<feature type="region of interest" description="Disordered" evidence="5">
    <location>
        <begin position="530"/>
        <end position="550"/>
    </location>
</feature>
<comment type="caution">
    <text evidence="7">The sequence shown here is derived from an EMBL/GenBank/DDBJ whole genome shotgun (WGS) entry which is preliminary data.</text>
</comment>
<dbReference type="EMBL" id="JAFBBO010000001">
    <property type="protein sequence ID" value="MBM7479185.1"/>
    <property type="molecule type" value="Genomic_DNA"/>
</dbReference>
<proteinExistence type="inferred from homology"/>
<feature type="domain" description="Rad50/SbcC-type AAA" evidence="6">
    <location>
        <begin position="6"/>
        <end position="199"/>
    </location>
</feature>
<evidence type="ECO:0000313" key="7">
    <source>
        <dbReference type="EMBL" id="MBM7479185.1"/>
    </source>
</evidence>
<organism evidence="7 8">
    <name type="scientific">Oerskovia jenensis</name>
    <dbReference type="NCBI Taxonomy" id="162169"/>
    <lineage>
        <taxon>Bacteria</taxon>
        <taxon>Bacillati</taxon>
        <taxon>Actinomycetota</taxon>
        <taxon>Actinomycetes</taxon>
        <taxon>Micrococcales</taxon>
        <taxon>Cellulomonadaceae</taxon>
        <taxon>Oerskovia</taxon>
    </lineage>
</organism>
<evidence type="ECO:0000259" key="6">
    <source>
        <dbReference type="Pfam" id="PF13476"/>
    </source>
</evidence>
<evidence type="ECO:0000256" key="4">
    <source>
        <dbReference type="SAM" id="Coils"/>
    </source>
</evidence>
<dbReference type="Gene3D" id="3.40.50.300">
    <property type="entry name" value="P-loop containing nucleotide triphosphate hydrolases"/>
    <property type="match status" value="2"/>
</dbReference>
<feature type="compositionally biased region" description="Acidic residues" evidence="5">
    <location>
        <begin position="261"/>
        <end position="280"/>
    </location>
</feature>
<evidence type="ECO:0000256" key="1">
    <source>
        <dbReference type="ARBA" id="ARBA00006930"/>
    </source>
</evidence>
<sequence length="1082" mass="112995">MHLHTLTLQAIGPFAGRHVIDFTELATSGIFLLEGPTGAGKSTIIDAVVFALYGKVASEAASEDRLRSAYAAPDVESFVDLVFETGSGVYRVRRTPEFQRAKKRGTGTTTQQAGVTLWRLAGADQAVAAPGGDADDVPGDLLSTRLDEAGLEIQRAVGLDRRQFVQTIVLPQGEFASFLRADPEHRRSLLQKVFGTEVYDRVQTELAALNREAQGSVSAAKGLATGAIENFVGAAGLTSEAAAILREAARDDVRLAGPLDTTEEPVGESDLDVGDGDADGDSGAGADAAEVAAVADQDVSVAAVALPSVRTLVHRHVAAMQRTADELGAREISANGVLLAARDAFEAARTLSGAVVRRDALLAERAVLDASADQVAADREILAAAQRAAVVEPVLAGARRAATEHAAAHERLLLARTGVPESLAAADVTALDVLRSSLAAASTRLARLLPVGESLPIRERDLVDGRKEVERDREERARVLADLEARPAERAEQESRRDELADVAGRLGERQEKVLAAESVLRAARQAVETGTALDTSRAGQERAVADARSASEVEHTLRTAWLGGIAGELAAVLEPGDACPVCGAHEHPAPARTSDEHVGREAVQAAEAARRAAEEAVAAATAEVAMLTERLDGLSRSAGGVGVDQAQVALAEAKELVSASSAAGTERAEASAALAGFDAETANLTTLASTLAEQVAGDSARLDALAAGIEQDRRDIAAELDATGPLLADADLPDPLADEGAPSNPVAVLAAAMRDRDLAVSTLLDAESAVARTSAAVEARATEVAAILAQAGFEDEQQAVDALVPAERRSALERGLRTVDADTERIRRGLAEEAIVSLPADVDVDLDGARDAVGQAEDAERMAALRANGASRRATAAATAATEIESTLTVWVRARQDAAPVARMAALAAGSGSDNAKALSLATYVLVRRFEDVVAAANERLREMSDGRYELERSDEKEDVRTRRTGLAMKVLDHRTEQARDPRTLSGGETFYVSLCLALGMADVVTAEAGGVDLGTLFVDEGFGTLDPETLEAVLGELGKLRAGGRVVGVVSHVDALKQSIAERIEVRRLTNGSSTLTVRA</sequence>
<dbReference type="GO" id="GO:0004527">
    <property type="term" value="F:exonuclease activity"/>
    <property type="evidence" value="ECO:0007669"/>
    <property type="project" value="UniProtKB-KW"/>
</dbReference>
<evidence type="ECO:0000313" key="8">
    <source>
        <dbReference type="Proteomes" id="UP000698059"/>
    </source>
</evidence>
<keyword evidence="7" id="KW-0269">Exonuclease</keyword>
<dbReference type="RefSeq" id="WP_205307162.1">
    <property type="nucleotide sequence ID" value="NZ_BAAAVF010000017.1"/>
</dbReference>
<keyword evidence="7" id="KW-0378">Hydrolase</keyword>
<accession>A0ABS2LFI4</accession>
<dbReference type="InterPro" id="IPR038729">
    <property type="entry name" value="Rad50/SbcC_AAA"/>
</dbReference>
<evidence type="ECO:0000256" key="5">
    <source>
        <dbReference type="SAM" id="MobiDB-lite"/>
    </source>
</evidence>
<feature type="compositionally biased region" description="Basic and acidic residues" evidence="5">
    <location>
        <begin position="540"/>
        <end position="550"/>
    </location>
</feature>
<comment type="subunit">
    <text evidence="2">Heterodimer of SbcC and SbcD.</text>
</comment>
<name>A0ABS2LFI4_9CELL</name>
<dbReference type="PANTHER" id="PTHR32114">
    <property type="entry name" value="ABC TRANSPORTER ABCH.3"/>
    <property type="match status" value="1"/>
</dbReference>
<dbReference type="SUPFAM" id="SSF52540">
    <property type="entry name" value="P-loop containing nucleoside triphosphate hydrolases"/>
    <property type="match status" value="1"/>
</dbReference>
<dbReference type="Pfam" id="PF13476">
    <property type="entry name" value="AAA_23"/>
    <property type="match status" value="1"/>
</dbReference>
<feature type="coiled-coil region" evidence="4">
    <location>
        <begin position="604"/>
        <end position="638"/>
    </location>
</feature>
<evidence type="ECO:0000256" key="2">
    <source>
        <dbReference type="ARBA" id="ARBA00011322"/>
    </source>
</evidence>
<dbReference type="Proteomes" id="UP000698059">
    <property type="component" value="Unassembled WGS sequence"/>
</dbReference>
<comment type="similarity">
    <text evidence="1">Belongs to the SMC family. SbcC subfamily.</text>
</comment>
<reference evidence="7 8" key="1">
    <citation type="submission" date="2021-01" db="EMBL/GenBank/DDBJ databases">
        <title>Sequencing the genomes of 1000 actinobacteria strains.</title>
        <authorList>
            <person name="Klenk H.-P."/>
        </authorList>
    </citation>
    <scope>NUCLEOTIDE SEQUENCE [LARGE SCALE GENOMIC DNA]</scope>
    <source>
        <strain evidence="7 8">DSM 46000</strain>
    </source>
</reference>
<dbReference type="InterPro" id="IPR027417">
    <property type="entry name" value="P-loop_NTPase"/>
</dbReference>
<protein>
    <recommendedName>
        <fullName evidence="3">Nuclease SbcCD subunit C</fullName>
    </recommendedName>
</protein>
<keyword evidence="4" id="KW-0175">Coiled coil</keyword>
<evidence type="ECO:0000256" key="3">
    <source>
        <dbReference type="ARBA" id="ARBA00013368"/>
    </source>
</evidence>
<dbReference type="Pfam" id="PF13558">
    <property type="entry name" value="SbcC_Walker_B"/>
    <property type="match status" value="1"/>
</dbReference>
<gene>
    <name evidence="7" type="ORF">JOD49_002105</name>
</gene>